<dbReference type="AlphaFoldDB" id="A0A0N5CKI9"/>
<dbReference type="WBParaSite" id="TCLT_0000058601-mRNA-1">
    <property type="protein sequence ID" value="TCLT_0000058601-mRNA-1"/>
    <property type="gene ID" value="TCLT_0000058601"/>
</dbReference>
<organism evidence="4">
    <name type="scientific">Thelazia callipaeda</name>
    <name type="common">Oriental eyeworm</name>
    <name type="synonym">Parasitic nematode</name>
    <dbReference type="NCBI Taxonomy" id="103827"/>
    <lineage>
        <taxon>Eukaryota</taxon>
        <taxon>Metazoa</taxon>
        <taxon>Ecdysozoa</taxon>
        <taxon>Nematoda</taxon>
        <taxon>Chromadorea</taxon>
        <taxon>Rhabditida</taxon>
        <taxon>Spirurina</taxon>
        <taxon>Spiruromorpha</taxon>
        <taxon>Thelazioidea</taxon>
        <taxon>Thelaziidae</taxon>
        <taxon>Thelazia</taxon>
    </lineage>
</organism>
<sequence length="249" mass="29163">MYRLRKSALETVSSCYIIRFLVKFSNGCLYRSKGLSLTLLILYHCEAATPNLIHAEYLKIAKFWVLTWITVNLCLETFQKWKLGKIFANECIAENILYQTDSIAAIVIGAAWLAFPKWLLHRQVKVPLDESHELCARIMGAFFTSSCVIGSHVLYWKELKDRLIGVDARACVRLKLKHYCVDYLERYKKTICTLTLVAQIWSQYAYWRDWNESHWIGISLISTWMIICVVVRFYLTVRMKRSQNIKKLS</sequence>
<keyword evidence="1" id="KW-1133">Transmembrane helix</keyword>
<accession>A0A0N5CKI9</accession>
<evidence type="ECO:0000313" key="2">
    <source>
        <dbReference type="EMBL" id="VDM95614.1"/>
    </source>
</evidence>
<dbReference type="Proteomes" id="UP000276776">
    <property type="component" value="Unassembled WGS sequence"/>
</dbReference>
<dbReference type="OMA" id="WSGNHWV"/>
<protein>
    <submittedName>
        <fullName evidence="4">TLC domain-containing protein</fullName>
    </submittedName>
</protein>
<keyword evidence="3" id="KW-1185">Reference proteome</keyword>
<evidence type="ECO:0000313" key="3">
    <source>
        <dbReference type="Proteomes" id="UP000276776"/>
    </source>
</evidence>
<feature type="transmembrane region" description="Helical" evidence="1">
    <location>
        <begin position="213"/>
        <end position="235"/>
    </location>
</feature>
<dbReference type="EMBL" id="UYYF01000046">
    <property type="protein sequence ID" value="VDM95614.1"/>
    <property type="molecule type" value="Genomic_DNA"/>
</dbReference>
<name>A0A0N5CKI9_THECL</name>
<evidence type="ECO:0000313" key="4">
    <source>
        <dbReference type="WBParaSite" id="TCLT_0000058601-mRNA-1"/>
    </source>
</evidence>
<evidence type="ECO:0000256" key="1">
    <source>
        <dbReference type="SAM" id="Phobius"/>
    </source>
</evidence>
<gene>
    <name evidence="2" type="ORF">TCLT_LOCUS587</name>
</gene>
<keyword evidence="1" id="KW-0812">Transmembrane</keyword>
<proteinExistence type="predicted"/>
<reference evidence="4" key="1">
    <citation type="submission" date="2017-02" db="UniProtKB">
        <authorList>
            <consortium name="WormBaseParasite"/>
        </authorList>
    </citation>
    <scope>IDENTIFICATION</scope>
</reference>
<reference evidence="2 3" key="2">
    <citation type="submission" date="2018-11" db="EMBL/GenBank/DDBJ databases">
        <authorList>
            <consortium name="Pathogen Informatics"/>
        </authorList>
    </citation>
    <scope>NUCLEOTIDE SEQUENCE [LARGE SCALE GENOMIC DNA]</scope>
</reference>
<feature type="transmembrane region" description="Helical" evidence="1">
    <location>
        <begin position="96"/>
        <end position="115"/>
    </location>
</feature>
<feature type="transmembrane region" description="Helical" evidence="1">
    <location>
        <begin position="135"/>
        <end position="155"/>
    </location>
</feature>
<keyword evidence="1" id="KW-0472">Membrane</keyword>
<dbReference type="OrthoDB" id="10006207at2759"/>